<gene>
    <name evidence="2" type="ORF">ES675_07295</name>
</gene>
<sequence>MLKHGILIVAFLCLIQSNFAQDKSFEKQTAIIAKSIDSITSAEKSAMKKSLEKIEKKIEKEAISSDEAQAEKSEIAQYHAQKINEGVRIQEERLQKIIQDKVNGTLKSEEEKNWKDYTFLGNDDENYQRDSITGLKIEKRFTSQFVIILGANQSVTETGNYYGDGFKVSPFGYGEVGFSFKYRLKEASSLWNFKIGFSVVAMELKPNNENVVFVMDNGKTTLQDAGFPIKKSRLSVGYLTIPMHLEIDLSKPKYDRYSNQSYLRSQTGFRMGVGGFLGVRYYTNQVVKYNEDGKKIRKVERDDFNVNSFTFGPSAYIGYRDISLFARYDVNPVFKNNPTDINNLSFGLRFDFN</sequence>
<evidence type="ECO:0000256" key="1">
    <source>
        <dbReference type="SAM" id="SignalP"/>
    </source>
</evidence>
<name>A0A5D0QWD8_9FLAO</name>
<proteinExistence type="predicted"/>
<evidence type="ECO:0000313" key="3">
    <source>
        <dbReference type="Proteomes" id="UP000324358"/>
    </source>
</evidence>
<dbReference type="EMBL" id="VSKL01000002">
    <property type="protein sequence ID" value="TYB73452.1"/>
    <property type="molecule type" value="Genomic_DNA"/>
</dbReference>
<keyword evidence="1" id="KW-0732">Signal</keyword>
<feature type="signal peptide" evidence="1">
    <location>
        <begin position="1"/>
        <end position="20"/>
    </location>
</feature>
<protein>
    <recommendedName>
        <fullName evidence="4">PorT family protein</fullName>
    </recommendedName>
</protein>
<organism evidence="2 3">
    <name type="scientific">Bizionia algoritergicola</name>
    <dbReference type="NCBI Taxonomy" id="291187"/>
    <lineage>
        <taxon>Bacteria</taxon>
        <taxon>Pseudomonadati</taxon>
        <taxon>Bacteroidota</taxon>
        <taxon>Flavobacteriia</taxon>
        <taxon>Flavobacteriales</taxon>
        <taxon>Flavobacteriaceae</taxon>
        <taxon>Bizionia</taxon>
    </lineage>
</organism>
<evidence type="ECO:0000313" key="2">
    <source>
        <dbReference type="EMBL" id="TYB73452.1"/>
    </source>
</evidence>
<dbReference type="RefSeq" id="WP_066253886.1">
    <property type="nucleotide sequence ID" value="NZ_VSKL01000002.1"/>
</dbReference>
<accession>A0A5D0QWD8</accession>
<evidence type="ECO:0008006" key="4">
    <source>
        <dbReference type="Google" id="ProtNLM"/>
    </source>
</evidence>
<feature type="chain" id="PRO_5022902424" description="PorT family protein" evidence="1">
    <location>
        <begin position="21"/>
        <end position="353"/>
    </location>
</feature>
<dbReference type="OrthoDB" id="1466811at2"/>
<dbReference type="Proteomes" id="UP000324358">
    <property type="component" value="Unassembled WGS sequence"/>
</dbReference>
<dbReference type="AlphaFoldDB" id="A0A5D0QWD8"/>
<comment type="caution">
    <text evidence="2">The sequence shown here is derived from an EMBL/GenBank/DDBJ whole genome shotgun (WGS) entry which is preliminary data.</text>
</comment>
<reference evidence="2 3" key="1">
    <citation type="submission" date="2019-08" db="EMBL/GenBank/DDBJ databases">
        <title>Genomes of Antarctic Bizionia species.</title>
        <authorList>
            <person name="Bowman J.P."/>
        </authorList>
    </citation>
    <scope>NUCLEOTIDE SEQUENCE [LARGE SCALE GENOMIC DNA]</scope>
    <source>
        <strain evidence="2 3">APA-1</strain>
    </source>
</reference>
<keyword evidence="3" id="KW-1185">Reference proteome</keyword>